<evidence type="ECO:0000256" key="2">
    <source>
        <dbReference type="ARBA" id="ARBA00022801"/>
    </source>
</evidence>
<dbReference type="InterPro" id="IPR036852">
    <property type="entry name" value="Peptidase_S8/S53_dom_sf"/>
</dbReference>
<organism evidence="5 6">
    <name type="scientific">Alicyclobacillus fodiniaquatilis</name>
    <dbReference type="NCBI Taxonomy" id="1661150"/>
    <lineage>
        <taxon>Bacteria</taxon>
        <taxon>Bacillati</taxon>
        <taxon>Bacillota</taxon>
        <taxon>Bacilli</taxon>
        <taxon>Bacillales</taxon>
        <taxon>Alicyclobacillaceae</taxon>
        <taxon>Alicyclobacillus</taxon>
    </lineage>
</organism>
<feature type="domain" description="Peptidase S53" evidence="4">
    <location>
        <begin position="18"/>
        <end position="371"/>
    </location>
</feature>
<keyword evidence="1" id="KW-0645">Protease</keyword>
<gene>
    <name evidence="5" type="ORF">ACFSB2_00875</name>
</gene>
<keyword evidence="2 5" id="KW-0378">Hydrolase</keyword>
<dbReference type="EC" id="3.4.-.-" evidence="5"/>
<dbReference type="InterPro" id="IPR050819">
    <property type="entry name" value="Tripeptidyl-peptidase_I"/>
</dbReference>
<accession>A0ABW4JAA7</accession>
<evidence type="ECO:0000259" key="4">
    <source>
        <dbReference type="PROSITE" id="PS51695"/>
    </source>
</evidence>
<dbReference type="RefSeq" id="WP_377940632.1">
    <property type="nucleotide sequence ID" value="NZ_JBHUCX010000004.1"/>
</dbReference>
<proteinExistence type="predicted"/>
<evidence type="ECO:0000256" key="1">
    <source>
        <dbReference type="ARBA" id="ARBA00022670"/>
    </source>
</evidence>
<evidence type="ECO:0000256" key="3">
    <source>
        <dbReference type="ARBA" id="ARBA00022825"/>
    </source>
</evidence>
<dbReference type="Gene3D" id="3.40.50.200">
    <property type="entry name" value="Peptidase S8/S53 domain"/>
    <property type="match status" value="1"/>
</dbReference>
<dbReference type="InterPro" id="IPR000209">
    <property type="entry name" value="Peptidase_S8/S53_dom"/>
</dbReference>
<comment type="caution">
    <text evidence="5">The sequence shown here is derived from an EMBL/GenBank/DDBJ whole genome shotgun (WGS) entry which is preliminary data.</text>
</comment>
<dbReference type="PROSITE" id="PS51695">
    <property type="entry name" value="SEDOLISIN"/>
    <property type="match status" value="1"/>
</dbReference>
<dbReference type="InterPro" id="IPR030400">
    <property type="entry name" value="Sedolisin_dom"/>
</dbReference>
<dbReference type="SUPFAM" id="SSF52743">
    <property type="entry name" value="Subtilisin-like"/>
    <property type="match status" value="1"/>
</dbReference>
<dbReference type="PROSITE" id="PS00138">
    <property type="entry name" value="SUBTILASE_SER"/>
    <property type="match status" value="1"/>
</dbReference>
<name>A0ABW4JAA7_9BACL</name>
<reference evidence="6" key="1">
    <citation type="journal article" date="2019" name="Int. J. Syst. Evol. Microbiol.">
        <title>The Global Catalogue of Microorganisms (GCM) 10K type strain sequencing project: providing services to taxonomists for standard genome sequencing and annotation.</title>
        <authorList>
            <consortium name="The Broad Institute Genomics Platform"/>
            <consortium name="The Broad Institute Genome Sequencing Center for Infectious Disease"/>
            <person name="Wu L."/>
            <person name="Ma J."/>
        </authorList>
    </citation>
    <scope>NUCLEOTIDE SEQUENCE [LARGE SCALE GENOMIC DNA]</scope>
    <source>
        <strain evidence="6">CGMCC 1.12286</strain>
    </source>
</reference>
<dbReference type="Pfam" id="PF00082">
    <property type="entry name" value="Peptidase_S8"/>
    <property type="match status" value="1"/>
</dbReference>
<dbReference type="EMBL" id="JBHUCX010000004">
    <property type="protein sequence ID" value="MFD1673274.1"/>
    <property type="molecule type" value="Genomic_DNA"/>
</dbReference>
<dbReference type="GO" id="GO:0016787">
    <property type="term" value="F:hydrolase activity"/>
    <property type="evidence" value="ECO:0007669"/>
    <property type="project" value="UniProtKB-KW"/>
</dbReference>
<dbReference type="InterPro" id="IPR023828">
    <property type="entry name" value="Peptidase_S8_Ser-AS"/>
</dbReference>
<protein>
    <submittedName>
        <fullName evidence="5">S53 family peptidase</fullName>
        <ecNumber evidence="5">3.4.-.-</ecNumber>
    </submittedName>
</protein>
<dbReference type="Proteomes" id="UP001597079">
    <property type="component" value="Unassembled WGS sequence"/>
</dbReference>
<dbReference type="PANTHER" id="PTHR14218:SF15">
    <property type="entry name" value="TRIPEPTIDYL-PEPTIDASE 1"/>
    <property type="match status" value="1"/>
</dbReference>
<evidence type="ECO:0000313" key="5">
    <source>
        <dbReference type="EMBL" id="MFD1673274.1"/>
    </source>
</evidence>
<evidence type="ECO:0000313" key="6">
    <source>
        <dbReference type="Proteomes" id="UP001597079"/>
    </source>
</evidence>
<keyword evidence="3" id="KW-0720">Serine protease</keyword>
<keyword evidence="6" id="KW-1185">Reference proteome</keyword>
<dbReference type="PANTHER" id="PTHR14218">
    <property type="entry name" value="PROTEASE S8 TRIPEPTIDYL PEPTIDASE I CLN2"/>
    <property type="match status" value="1"/>
</dbReference>
<sequence length="372" mass="39697">MHKKAIFARQALVNHGQGYFPADIRRAYHFPSSYQGQGQTIGILEFSNGYSLRDAHTFWSMHQIPSPQVAFVSVDGTRNDNGQSPDDEEASLDLQWAGALAPQATMVVYEANGGETYAEFAQSIIRALTYVRDDTQYHPSVLSISYGDGEVSFAEDDLQAIAELIRQLDSKGITVCVASGDQGAYGLHDTSGDRVRHADAPATSPYAVAVGGTHLDEQYGETAWTYYSMQNGGATGGGYSSIFAKAPWQQGIGGTMRGLPDVAFNADPATGYQIVFQGQAAVVGGTSVSCPVFAAIVALANQARAVVGKAPISKLGSLLYEYNNQISYRDIIAGNNSFNGVVGYQAQPGWDACTGWGSLDVTQFISFLAAHA</sequence>
<dbReference type="CDD" id="cd04056">
    <property type="entry name" value="Peptidases_S53"/>
    <property type="match status" value="1"/>
</dbReference>